<dbReference type="AlphaFoldDB" id="A0ABD5QBQ8"/>
<dbReference type="InterPro" id="IPR038695">
    <property type="entry name" value="Saro_0823-like_sf"/>
</dbReference>
<dbReference type="EMBL" id="JBHSJG010000014">
    <property type="protein sequence ID" value="MFC4987014.1"/>
    <property type="molecule type" value="Genomic_DNA"/>
</dbReference>
<reference evidence="1 2" key="1">
    <citation type="journal article" date="2019" name="Int. J. Syst. Evol. Microbiol.">
        <title>The Global Catalogue of Microorganisms (GCM) 10K type strain sequencing project: providing services to taxonomists for standard genome sequencing and annotation.</title>
        <authorList>
            <consortium name="The Broad Institute Genomics Platform"/>
            <consortium name="The Broad Institute Genome Sequencing Center for Infectious Disease"/>
            <person name="Wu L."/>
            <person name="Ma J."/>
        </authorList>
    </citation>
    <scope>NUCLEOTIDE SEQUENCE [LARGE SCALE GENOMIC DNA]</scope>
    <source>
        <strain evidence="1 2">CGMCC 1.15824</strain>
    </source>
</reference>
<dbReference type="PANTHER" id="PTHR37953:SF1">
    <property type="entry name" value="UPF0127 PROTEIN MJ1496"/>
    <property type="match status" value="1"/>
</dbReference>
<comment type="caution">
    <text evidence="1">The sequence shown here is derived from an EMBL/GenBank/DDBJ whole genome shotgun (WGS) entry which is preliminary data.</text>
</comment>
<evidence type="ECO:0000313" key="2">
    <source>
        <dbReference type="Proteomes" id="UP001595925"/>
    </source>
</evidence>
<sequence>MSHERAVAALLALAVVLAAGIGLSVLGVLPAPWTDDEGDVRIVGADGETKAAIDVEVADTRQERYTGLSDHDSLEPGEGMLFVHGDEGERTYVMREMAFGIDIVFVGGDGEITEIHHARAPESGEDGAEMHYSGRAKWVLEVPYGYTNETGVEVGDELVIENTF</sequence>
<dbReference type="RefSeq" id="WP_114575984.1">
    <property type="nucleotide sequence ID" value="NZ_JAIVEF010000005.1"/>
</dbReference>
<dbReference type="PANTHER" id="PTHR37953">
    <property type="entry name" value="UPF0127 PROTEIN MJ1496"/>
    <property type="match status" value="1"/>
</dbReference>
<dbReference type="Gene3D" id="2.60.120.1140">
    <property type="entry name" value="Protein of unknown function DUF192"/>
    <property type="match status" value="1"/>
</dbReference>
<keyword evidence="2" id="KW-1185">Reference proteome</keyword>
<name>A0ABD5QBQ8_9EURY</name>
<dbReference type="Proteomes" id="UP001595925">
    <property type="component" value="Unassembled WGS sequence"/>
</dbReference>
<proteinExistence type="predicted"/>
<dbReference type="Pfam" id="PF02643">
    <property type="entry name" value="DUF192"/>
    <property type="match status" value="1"/>
</dbReference>
<organism evidence="1 2">
    <name type="scientific">Saliphagus infecundisoli</name>
    <dbReference type="NCBI Taxonomy" id="1849069"/>
    <lineage>
        <taxon>Archaea</taxon>
        <taxon>Methanobacteriati</taxon>
        <taxon>Methanobacteriota</taxon>
        <taxon>Stenosarchaea group</taxon>
        <taxon>Halobacteria</taxon>
        <taxon>Halobacteriales</taxon>
        <taxon>Natrialbaceae</taxon>
        <taxon>Saliphagus</taxon>
    </lineage>
</organism>
<protein>
    <submittedName>
        <fullName evidence="1">DUF192 domain-containing protein</fullName>
    </submittedName>
</protein>
<gene>
    <name evidence="1" type="ORF">ACFPFO_04360</name>
</gene>
<evidence type="ECO:0000313" key="1">
    <source>
        <dbReference type="EMBL" id="MFC4987014.1"/>
    </source>
</evidence>
<dbReference type="InterPro" id="IPR003795">
    <property type="entry name" value="DUF192"/>
</dbReference>
<accession>A0ABD5QBQ8</accession>